<dbReference type="AlphaFoldDB" id="A0A8H4XB48"/>
<evidence type="ECO:0000313" key="2">
    <source>
        <dbReference type="Proteomes" id="UP000635477"/>
    </source>
</evidence>
<reference evidence="1" key="2">
    <citation type="submission" date="2020-05" db="EMBL/GenBank/DDBJ databases">
        <authorList>
            <person name="Kim H.-S."/>
            <person name="Proctor R.H."/>
            <person name="Brown D.W."/>
        </authorList>
    </citation>
    <scope>NUCLEOTIDE SEQUENCE</scope>
    <source>
        <strain evidence="1">NRRL 22465</strain>
    </source>
</reference>
<dbReference type="Proteomes" id="UP000635477">
    <property type="component" value="Unassembled WGS sequence"/>
</dbReference>
<name>A0A8H4XB48_9HYPO</name>
<sequence>MREKNTTPPSAAELSEVLSGVVVRDHARIAHHGVYGGGSLGMELGSRGPDARRFGRASSKPSTGSETWHITLCRSLHAGGRLDDPGDSFKPPLIVSSRNSFTVPPSFRPIAGGNSQDVAGPAAIHDFHTPTNTTTINHLSTPTTKALDHPSTRHIIPSFSSNKTTAARESRTPNPAGTQRVTVLVSVMTPSHIQDMAITQHNYSLPRDHPLRSELSLQHLMLAPRGFPS</sequence>
<proteinExistence type="predicted"/>
<comment type="caution">
    <text evidence="1">The sequence shown here is derived from an EMBL/GenBank/DDBJ whole genome shotgun (WGS) entry which is preliminary data.</text>
</comment>
<keyword evidence="2" id="KW-1185">Reference proteome</keyword>
<dbReference type="EMBL" id="JABEYC010001150">
    <property type="protein sequence ID" value="KAF4968597.1"/>
    <property type="molecule type" value="Genomic_DNA"/>
</dbReference>
<reference evidence="1" key="1">
    <citation type="journal article" date="2020" name="BMC Genomics">
        <title>Correction to: Identification and distribution of gene clusters required for synthesis of sphingolipid metabolism inhibitors in diverse species of the filamentous fungus Fusarium.</title>
        <authorList>
            <person name="Kim H.S."/>
            <person name="Lohmar J.M."/>
            <person name="Busman M."/>
            <person name="Brown D.W."/>
            <person name="Naumann T.A."/>
            <person name="Divon H.H."/>
            <person name="Lysoe E."/>
            <person name="Uhlig S."/>
            <person name="Proctor R.H."/>
        </authorList>
    </citation>
    <scope>NUCLEOTIDE SEQUENCE</scope>
    <source>
        <strain evidence="1">NRRL 22465</strain>
    </source>
</reference>
<organism evidence="1 2">
    <name type="scientific">Fusarium zealandicum</name>
    <dbReference type="NCBI Taxonomy" id="1053134"/>
    <lineage>
        <taxon>Eukaryota</taxon>
        <taxon>Fungi</taxon>
        <taxon>Dikarya</taxon>
        <taxon>Ascomycota</taxon>
        <taxon>Pezizomycotina</taxon>
        <taxon>Sordariomycetes</taxon>
        <taxon>Hypocreomycetidae</taxon>
        <taxon>Hypocreales</taxon>
        <taxon>Nectriaceae</taxon>
        <taxon>Fusarium</taxon>
        <taxon>Fusarium staphyleae species complex</taxon>
    </lineage>
</organism>
<gene>
    <name evidence="1" type="ORF">FZEAL_10366</name>
</gene>
<evidence type="ECO:0000313" key="1">
    <source>
        <dbReference type="EMBL" id="KAF4968597.1"/>
    </source>
</evidence>
<protein>
    <submittedName>
        <fullName evidence="1">Uncharacterized protein</fullName>
    </submittedName>
</protein>
<accession>A0A8H4XB48</accession>